<gene>
    <name evidence="9" type="ORF">C8A05DRAFT_13465</name>
</gene>
<evidence type="ECO:0000256" key="1">
    <source>
        <dbReference type="ARBA" id="ARBA00000900"/>
    </source>
</evidence>
<dbReference type="SMART" id="SM00184">
    <property type="entry name" value="RING"/>
    <property type="match status" value="1"/>
</dbReference>
<dbReference type="GO" id="GO:0006513">
    <property type="term" value="P:protein monoubiquitination"/>
    <property type="evidence" value="ECO:0007669"/>
    <property type="project" value="TreeGrafter"/>
</dbReference>
<feature type="region of interest" description="Disordered" evidence="7">
    <location>
        <begin position="109"/>
        <end position="173"/>
    </location>
</feature>
<keyword evidence="6" id="KW-0862">Zinc</keyword>
<dbReference type="Proteomes" id="UP001303889">
    <property type="component" value="Unassembled WGS sequence"/>
</dbReference>
<dbReference type="InterPro" id="IPR013083">
    <property type="entry name" value="Znf_RING/FYVE/PHD"/>
</dbReference>
<dbReference type="PROSITE" id="PS50089">
    <property type="entry name" value="ZF_RING_2"/>
    <property type="match status" value="1"/>
</dbReference>
<dbReference type="PANTHER" id="PTHR46077">
    <property type="entry name" value="E3 UBIQUITIN-PROTEIN LIGASE TOPORS"/>
    <property type="match status" value="1"/>
</dbReference>
<feature type="compositionally biased region" description="Basic and acidic residues" evidence="7">
    <location>
        <begin position="387"/>
        <end position="410"/>
    </location>
</feature>
<feature type="compositionally biased region" description="Gly residues" evidence="7">
    <location>
        <begin position="343"/>
        <end position="361"/>
    </location>
</feature>
<evidence type="ECO:0000313" key="10">
    <source>
        <dbReference type="Proteomes" id="UP001303889"/>
    </source>
</evidence>
<comment type="catalytic activity">
    <reaction evidence="1">
        <text>S-ubiquitinyl-[E2 ubiquitin-conjugating enzyme]-L-cysteine + [acceptor protein]-L-lysine = [E2 ubiquitin-conjugating enzyme]-L-cysteine + N(6)-ubiquitinyl-[acceptor protein]-L-lysine.</text>
        <dbReference type="EC" id="2.3.2.27"/>
    </reaction>
</comment>
<evidence type="ECO:0000256" key="3">
    <source>
        <dbReference type="ARBA" id="ARBA00022679"/>
    </source>
</evidence>
<reference evidence="9" key="1">
    <citation type="journal article" date="2023" name="Mol. Phylogenet. Evol.">
        <title>Genome-scale phylogeny and comparative genomics of the fungal order Sordariales.</title>
        <authorList>
            <person name="Hensen N."/>
            <person name="Bonometti L."/>
            <person name="Westerberg I."/>
            <person name="Brannstrom I.O."/>
            <person name="Guillou S."/>
            <person name="Cros-Aarteil S."/>
            <person name="Calhoun S."/>
            <person name="Haridas S."/>
            <person name="Kuo A."/>
            <person name="Mondo S."/>
            <person name="Pangilinan J."/>
            <person name="Riley R."/>
            <person name="LaButti K."/>
            <person name="Andreopoulos B."/>
            <person name="Lipzen A."/>
            <person name="Chen C."/>
            <person name="Yan M."/>
            <person name="Daum C."/>
            <person name="Ng V."/>
            <person name="Clum A."/>
            <person name="Steindorff A."/>
            <person name="Ohm R.A."/>
            <person name="Martin F."/>
            <person name="Silar P."/>
            <person name="Natvig D.O."/>
            <person name="Lalanne C."/>
            <person name="Gautier V."/>
            <person name="Ament-Velasquez S.L."/>
            <person name="Kruys A."/>
            <person name="Hutchinson M.I."/>
            <person name="Powell A.J."/>
            <person name="Barry K."/>
            <person name="Miller A.N."/>
            <person name="Grigoriev I.V."/>
            <person name="Debuchy R."/>
            <person name="Gladieux P."/>
            <person name="Hiltunen Thoren M."/>
            <person name="Johannesson H."/>
        </authorList>
    </citation>
    <scope>NUCLEOTIDE SEQUENCE</scope>
    <source>
        <strain evidence="9">CBS 103.79</strain>
    </source>
</reference>
<reference evidence="9" key="2">
    <citation type="submission" date="2023-05" db="EMBL/GenBank/DDBJ databases">
        <authorList>
            <consortium name="Lawrence Berkeley National Laboratory"/>
            <person name="Steindorff A."/>
            <person name="Hensen N."/>
            <person name="Bonometti L."/>
            <person name="Westerberg I."/>
            <person name="Brannstrom I.O."/>
            <person name="Guillou S."/>
            <person name="Cros-Aarteil S."/>
            <person name="Calhoun S."/>
            <person name="Haridas S."/>
            <person name="Kuo A."/>
            <person name="Mondo S."/>
            <person name="Pangilinan J."/>
            <person name="Riley R."/>
            <person name="Labutti K."/>
            <person name="Andreopoulos B."/>
            <person name="Lipzen A."/>
            <person name="Chen C."/>
            <person name="Yanf M."/>
            <person name="Daum C."/>
            <person name="Ng V."/>
            <person name="Clum A."/>
            <person name="Ohm R."/>
            <person name="Martin F."/>
            <person name="Silar P."/>
            <person name="Natvig D."/>
            <person name="Lalanne C."/>
            <person name="Gautier V."/>
            <person name="Ament-Velasquez S.L."/>
            <person name="Kruys A."/>
            <person name="Hutchinson M.I."/>
            <person name="Powell A.J."/>
            <person name="Barry K."/>
            <person name="Miller A.N."/>
            <person name="Grigoriev I.V."/>
            <person name="Debuchy R."/>
            <person name="Gladieux P."/>
            <person name="Thoren M.H."/>
            <person name="Johannesson H."/>
        </authorList>
    </citation>
    <scope>NUCLEOTIDE SEQUENCE</scope>
    <source>
        <strain evidence="9">CBS 103.79</strain>
    </source>
</reference>
<feature type="compositionally biased region" description="Low complexity" evidence="7">
    <location>
        <begin position="139"/>
        <end position="155"/>
    </location>
</feature>
<dbReference type="GO" id="GO:0008270">
    <property type="term" value="F:zinc ion binding"/>
    <property type="evidence" value="ECO:0007669"/>
    <property type="project" value="UniProtKB-KW"/>
</dbReference>
<feature type="domain" description="RING-type" evidence="8">
    <location>
        <begin position="50"/>
        <end position="90"/>
    </location>
</feature>
<keyword evidence="3" id="KW-0808">Transferase</keyword>
<evidence type="ECO:0000256" key="5">
    <source>
        <dbReference type="ARBA" id="ARBA00023163"/>
    </source>
</evidence>
<dbReference type="PANTHER" id="PTHR46077:SF1">
    <property type="entry name" value="TOP1 BINDING ARGININE_SERINE RICH PROTEIN, E3 UBIQUITIN LIGASE"/>
    <property type="match status" value="1"/>
</dbReference>
<dbReference type="Pfam" id="PF13639">
    <property type="entry name" value="zf-RING_2"/>
    <property type="match status" value="1"/>
</dbReference>
<evidence type="ECO:0000313" key="9">
    <source>
        <dbReference type="EMBL" id="KAK3904672.1"/>
    </source>
</evidence>
<evidence type="ECO:0000256" key="2">
    <source>
        <dbReference type="ARBA" id="ARBA00012483"/>
    </source>
</evidence>
<feature type="compositionally biased region" description="Basic and acidic residues" evidence="7">
    <location>
        <begin position="362"/>
        <end position="373"/>
    </location>
</feature>
<dbReference type="EMBL" id="MU855388">
    <property type="protein sequence ID" value="KAK3904672.1"/>
    <property type="molecule type" value="Genomic_DNA"/>
</dbReference>
<dbReference type="EC" id="2.3.2.27" evidence="2"/>
<comment type="caution">
    <text evidence="9">The sequence shown here is derived from an EMBL/GenBank/DDBJ whole genome shotgun (WGS) entry which is preliminary data.</text>
</comment>
<organism evidence="9 10">
    <name type="scientific">Staphylotrichum tortipilum</name>
    <dbReference type="NCBI Taxonomy" id="2831512"/>
    <lineage>
        <taxon>Eukaryota</taxon>
        <taxon>Fungi</taxon>
        <taxon>Dikarya</taxon>
        <taxon>Ascomycota</taxon>
        <taxon>Pezizomycotina</taxon>
        <taxon>Sordariomycetes</taxon>
        <taxon>Sordariomycetidae</taxon>
        <taxon>Sordariales</taxon>
        <taxon>Chaetomiaceae</taxon>
        <taxon>Staphylotrichum</taxon>
    </lineage>
</organism>
<feature type="compositionally biased region" description="Low complexity" evidence="7">
    <location>
        <begin position="30"/>
        <end position="41"/>
    </location>
</feature>
<keyword evidence="4" id="KW-0805">Transcription regulation</keyword>
<keyword evidence="10" id="KW-1185">Reference proteome</keyword>
<feature type="region of interest" description="Disordered" evidence="7">
    <location>
        <begin position="318"/>
        <end position="410"/>
    </location>
</feature>
<accession>A0AAN6MPF3</accession>
<dbReference type="SUPFAM" id="SSF57850">
    <property type="entry name" value="RING/U-box"/>
    <property type="match status" value="1"/>
</dbReference>
<dbReference type="Gene3D" id="3.30.40.10">
    <property type="entry name" value="Zinc/RING finger domain, C3HC4 (zinc finger)"/>
    <property type="match status" value="1"/>
</dbReference>
<dbReference type="GO" id="GO:0000209">
    <property type="term" value="P:protein polyubiquitination"/>
    <property type="evidence" value="ECO:0007669"/>
    <property type="project" value="TreeGrafter"/>
</dbReference>
<evidence type="ECO:0000256" key="6">
    <source>
        <dbReference type="PROSITE-ProRule" id="PRU00175"/>
    </source>
</evidence>
<dbReference type="GO" id="GO:0061630">
    <property type="term" value="F:ubiquitin protein ligase activity"/>
    <property type="evidence" value="ECO:0007669"/>
    <property type="project" value="UniProtKB-EC"/>
</dbReference>
<protein>
    <recommendedName>
        <fullName evidence="2">RING-type E3 ubiquitin transferase</fullName>
        <ecNumber evidence="2">2.3.2.27</ecNumber>
    </recommendedName>
</protein>
<dbReference type="AlphaFoldDB" id="A0AAN6MPF3"/>
<proteinExistence type="predicted"/>
<evidence type="ECO:0000256" key="4">
    <source>
        <dbReference type="ARBA" id="ARBA00023015"/>
    </source>
</evidence>
<keyword evidence="6" id="KW-0863">Zinc-finger</keyword>
<keyword evidence="5" id="KW-0804">Transcription</keyword>
<name>A0AAN6MPF3_9PEZI</name>
<sequence>MDGDPDDIQAQVLQTTLTEIETSRQHQHQQKQQPQHAADGPADTPADPCCVVCLDSVSDPCTALPCGHTHFDFLCIVSWLQEHPNCPLCKANVYKVRYADPQRDNADAFYRVPNAPRARNTAVRDDERRAAQNSSHTHLSSASPRSALPSRILRTTSRRCPRPPPSPDEAIQRRRRIYRHQLYSLHIGSNRISQYRPPPTPVQFSSTPHLVTRARLWIRRELQVFSFLSDPDPATDATPPTDAAHRLRLLHRRRGNAEFLLEYVVAVLKTVDLQGSAGQAEAMLADFLGREHARLFLHELRSWLRSPAQSLAAWDREVQYPEPEAEPEDESEVGRGIETETGPSGGGSGSGRAGYESGEGGRSWRDRGGDHWRAGPYPGERGKRKRREGDEAGEGRASRPRGERERGPFS</sequence>
<evidence type="ECO:0000256" key="7">
    <source>
        <dbReference type="SAM" id="MobiDB-lite"/>
    </source>
</evidence>
<keyword evidence="6" id="KW-0479">Metal-binding</keyword>
<evidence type="ECO:0000259" key="8">
    <source>
        <dbReference type="PROSITE" id="PS50089"/>
    </source>
</evidence>
<dbReference type="InterPro" id="IPR001841">
    <property type="entry name" value="Znf_RING"/>
</dbReference>
<feature type="region of interest" description="Disordered" evidence="7">
    <location>
        <begin position="13"/>
        <end position="41"/>
    </location>
</feature>